<evidence type="ECO:0000313" key="2">
    <source>
        <dbReference type="Proteomes" id="UP000000304"/>
    </source>
</evidence>
<dbReference type="HOGENOM" id="CLU_2742788_0_0_1"/>
<reference evidence="1 2" key="1">
    <citation type="journal article" date="2007" name="Nature">
        <title>Evolution of genes and genomes on the Drosophila phylogeny.</title>
        <authorList>
            <consortium name="Drosophila 12 Genomes Consortium"/>
            <person name="Clark A.G."/>
            <person name="Eisen M.B."/>
            <person name="Smith D.R."/>
            <person name="Bergman C.M."/>
            <person name="Oliver B."/>
            <person name="Markow T.A."/>
            <person name="Kaufman T.C."/>
            <person name="Kellis M."/>
            <person name="Gelbart W."/>
            <person name="Iyer V.N."/>
            <person name="Pollard D.A."/>
            <person name="Sackton T.B."/>
            <person name="Larracuente A.M."/>
            <person name="Singh N.D."/>
            <person name="Abad J.P."/>
            <person name="Abt D.N."/>
            <person name="Adryan B."/>
            <person name="Aguade M."/>
            <person name="Akashi H."/>
            <person name="Anderson W.W."/>
            <person name="Aquadro C.F."/>
            <person name="Ardell D.H."/>
            <person name="Arguello R."/>
            <person name="Artieri C.G."/>
            <person name="Barbash D.A."/>
            <person name="Barker D."/>
            <person name="Barsanti P."/>
            <person name="Batterham P."/>
            <person name="Batzoglou S."/>
            <person name="Begun D."/>
            <person name="Bhutkar A."/>
            <person name="Blanco E."/>
            <person name="Bosak S.A."/>
            <person name="Bradley R.K."/>
            <person name="Brand A.D."/>
            <person name="Brent M.R."/>
            <person name="Brooks A.N."/>
            <person name="Brown R.H."/>
            <person name="Butlin R.K."/>
            <person name="Caggese C."/>
            <person name="Calvi B.R."/>
            <person name="Bernardo de Carvalho A."/>
            <person name="Caspi A."/>
            <person name="Castrezana S."/>
            <person name="Celniker S.E."/>
            <person name="Chang J.L."/>
            <person name="Chapple C."/>
            <person name="Chatterji S."/>
            <person name="Chinwalla A."/>
            <person name="Civetta A."/>
            <person name="Clifton S.W."/>
            <person name="Comeron J.M."/>
            <person name="Costello J.C."/>
            <person name="Coyne J.A."/>
            <person name="Daub J."/>
            <person name="David R.G."/>
            <person name="Delcher A.L."/>
            <person name="Delehaunty K."/>
            <person name="Do C.B."/>
            <person name="Ebling H."/>
            <person name="Edwards K."/>
            <person name="Eickbush T."/>
            <person name="Evans J.D."/>
            <person name="Filipski A."/>
            <person name="Findeiss S."/>
            <person name="Freyhult E."/>
            <person name="Fulton L."/>
            <person name="Fulton R."/>
            <person name="Garcia A.C."/>
            <person name="Gardiner A."/>
            <person name="Garfield D.A."/>
            <person name="Garvin B.E."/>
            <person name="Gibson G."/>
            <person name="Gilbert D."/>
            <person name="Gnerre S."/>
            <person name="Godfrey J."/>
            <person name="Good R."/>
            <person name="Gotea V."/>
            <person name="Gravely B."/>
            <person name="Greenberg A.J."/>
            <person name="Griffiths-Jones S."/>
            <person name="Gross S."/>
            <person name="Guigo R."/>
            <person name="Gustafson E.A."/>
            <person name="Haerty W."/>
            <person name="Hahn M.W."/>
            <person name="Halligan D.L."/>
            <person name="Halpern A.L."/>
            <person name="Halter G.M."/>
            <person name="Han M.V."/>
            <person name="Heger A."/>
            <person name="Hillier L."/>
            <person name="Hinrichs A.S."/>
            <person name="Holmes I."/>
            <person name="Hoskins R.A."/>
            <person name="Hubisz M.J."/>
            <person name="Hultmark D."/>
            <person name="Huntley M.A."/>
            <person name="Jaffe D.B."/>
            <person name="Jagadeeshan S."/>
            <person name="Jeck W.R."/>
            <person name="Johnson J."/>
            <person name="Jones C.D."/>
            <person name="Jordan W.C."/>
            <person name="Karpen G.H."/>
            <person name="Kataoka E."/>
            <person name="Keightley P.D."/>
            <person name="Kheradpour P."/>
            <person name="Kirkness E.F."/>
            <person name="Koerich L.B."/>
            <person name="Kristiansen K."/>
            <person name="Kudrna D."/>
            <person name="Kulathinal R.J."/>
            <person name="Kumar S."/>
            <person name="Kwok R."/>
            <person name="Lander E."/>
            <person name="Langley C.H."/>
            <person name="Lapoint R."/>
            <person name="Lazzaro B.P."/>
            <person name="Lee S.J."/>
            <person name="Levesque L."/>
            <person name="Li R."/>
            <person name="Lin C.F."/>
            <person name="Lin M.F."/>
            <person name="Lindblad-Toh K."/>
            <person name="Llopart A."/>
            <person name="Long M."/>
            <person name="Low L."/>
            <person name="Lozovsky E."/>
            <person name="Lu J."/>
            <person name="Luo M."/>
            <person name="Machado C.A."/>
            <person name="Makalowski W."/>
            <person name="Marzo M."/>
            <person name="Matsuda M."/>
            <person name="Matzkin L."/>
            <person name="McAllister B."/>
            <person name="McBride C.S."/>
            <person name="McKernan B."/>
            <person name="McKernan K."/>
            <person name="Mendez-Lago M."/>
            <person name="Minx P."/>
            <person name="Mollenhauer M.U."/>
            <person name="Montooth K."/>
            <person name="Mount S.M."/>
            <person name="Mu X."/>
            <person name="Myers E."/>
            <person name="Negre B."/>
            <person name="Newfeld S."/>
            <person name="Nielsen R."/>
            <person name="Noor M.A."/>
            <person name="O'Grady P."/>
            <person name="Pachter L."/>
            <person name="Papaceit M."/>
            <person name="Parisi M.J."/>
            <person name="Parisi M."/>
            <person name="Parts L."/>
            <person name="Pedersen J.S."/>
            <person name="Pesole G."/>
            <person name="Phillippy A.M."/>
            <person name="Ponting C.P."/>
            <person name="Pop M."/>
            <person name="Porcelli D."/>
            <person name="Powell J.R."/>
            <person name="Prohaska S."/>
            <person name="Pruitt K."/>
            <person name="Puig M."/>
            <person name="Quesneville H."/>
            <person name="Ram K.R."/>
            <person name="Rand D."/>
            <person name="Rasmussen M.D."/>
            <person name="Reed L.K."/>
            <person name="Reenan R."/>
            <person name="Reily A."/>
            <person name="Remington K.A."/>
            <person name="Rieger T.T."/>
            <person name="Ritchie M.G."/>
            <person name="Robin C."/>
            <person name="Rogers Y.H."/>
            <person name="Rohde C."/>
            <person name="Rozas J."/>
            <person name="Rubenfield M.J."/>
            <person name="Ruiz A."/>
            <person name="Russo S."/>
            <person name="Salzberg S.L."/>
            <person name="Sanchez-Gracia A."/>
            <person name="Saranga D.J."/>
            <person name="Sato H."/>
            <person name="Schaeffer S.W."/>
            <person name="Schatz M.C."/>
            <person name="Schlenke T."/>
            <person name="Schwartz R."/>
            <person name="Segarra C."/>
            <person name="Singh R.S."/>
            <person name="Sirot L."/>
            <person name="Sirota M."/>
            <person name="Sisneros N.B."/>
            <person name="Smith C.D."/>
            <person name="Smith T.F."/>
            <person name="Spieth J."/>
            <person name="Stage D.E."/>
            <person name="Stark A."/>
            <person name="Stephan W."/>
            <person name="Strausberg R.L."/>
            <person name="Strempel S."/>
            <person name="Sturgill D."/>
            <person name="Sutton G."/>
            <person name="Sutton G.G."/>
            <person name="Tao W."/>
            <person name="Teichmann S."/>
            <person name="Tobari Y.N."/>
            <person name="Tomimura Y."/>
            <person name="Tsolas J.M."/>
            <person name="Valente V.L."/>
            <person name="Venter E."/>
            <person name="Venter J.C."/>
            <person name="Vicario S."/>
            <person name="Vieira F.G."/>
            <person name="Vilella A.J."/>
            <person name="Villasante A."/>
            <person name="Walenz B."/>
            <person name="Wang J."/>
            <person name="Wasserman M."/>
            <person name="Watts T."/>
            <person name="Wilson D."/>
            <person name="Wilson R.K."/>
            <person name="Wing R.A."/>
            <person name="Wolfner M.F."/>
            <person name="Wong A."/>
            <person name="Wong G.K."/>
            <person name="Wu C.I."/>
            <person name="Wu G."/>
            <person name="Yamamoto D."/>
            <person name="Yang H.P."/>
            <person name="Yang S.P."/>
            <person name="Yorke J.A."/>
            <person name="Yoshida K."/>
            <person name="Zdobnov E."/>
            <person name="Zhang P."/>
            <person name="Zhang Y."/>
            <person name="Zimin A.V."/>
            <person name="Baldwin J."/>
            <person name="Abdouelleil A."/>
            <person name="Abdulkadir J."/>
            <person name="Abebe A."/>
            <person name="Abera B."/>
            <person name="Abreu J."/>
            <person name="Acer S.C."/>
            <person name="Aftuck L."/>
            <person name="Alexander A."/>
            <person name="An P."/>
            <person name="Anderson E."/>
            <person name="Anderson S."/>
            <person name="Arachi H."/>
            <person name="Azer M."/>
            <person name="Bachantsang P."/>
            <person name="Barry A."/>
            <person name="Bayul T."/>
            <person name="Berlin A."/>
            <person name="Bessette D."/>
            <person name="Bloom T."/>
            <person name="Blye J."/>
            <person name="Boguslavskiy L."/>
            <person name="Bonnet C."/>
            <person name="Boukhgalter B."/>
            <person name="Bourzgui I."/>
            <person name="Brown A."/>
            <person name="Cahill P."/>
            <person name="Channer S."/>
            <person name="Cheshatsang Y."/>
            <person name="Chuda L."/>
            <person name="Citroen M."/>
            <person name="Collymore A."/>
            <person name="Cooke P."/>
            <person name="Costello M."/>
            <person name="D'Aco K."/>
            <person name="Daza R."/>
            <person name="De Haan G."/>
            <person name="DeGray S."/>
            <person name="DeMaso C."/>
            <person name="Dhargay N."/>
            <person name="Dooley K."/>
            <person name="Dooley E."/>
            <person name="Doricent M."/>
            <person name="Dorje P."/>
            <person name="Dorjee K."/>
            <person name="Dupes A."/>
            <person name="Elong R."/>
            <person name="Falk J."/>
            <person name="Farina A."/>
            <person name="Faro S."/>
            <person name="Ferguson D."/>
            <person name="Fisher S."/>
            <person name="Foley C.D."/>
            <person name="Franke A."/>
            <person name="Friedrich D."/>
            <person name="Gadbois L."/>
            <person name="Gearin G."/>
            <person name="Gearin C.R."/>
            <person name="Giannoukos G."/>
            <person name="Goode T."/>
            <person name="Graham J."/>
            <person name="Grandbois E."/>
            <person name="Grewal S."/>
            <person name="Gyaltsen K."/>
            <person name="Hafez N."/>
            <person name="Hagos B."/>
            <person name="Hall J."/>
            <person name="Henson C."/>
            <person name="Hollinger A."/>
            <person name="Honan T."/>
            <person name="Huard M.D."/>
            <person name="Hughes L."/>
            <person name="Hurhula B."/>
            <person name="Husby M.E."/>
            <person name="Kamat A."/>
            <person name="Kanga B."/>
            <person name="Kashin S."/>
            <person name="Khazanovich D."/>
            <person name="Kisner P."/>
            <person name="Lance K."/>
            <person name="Lara M."/>
            <person name="Lee W."/>
            <person name="Lennon N."/>
            <person name="Letendre F."/>
            <person name="LeVine R."/>
            <person name="Lipovsky A."/>
            <person name="Liu X."/>
            <person name="Liu J."/>
            <person name="Liu S."/>
            <person name="Lokyitsang T."/>
            <person name="Lokyitsang Y."/>
            <person name="Lubonja R."/>
            <person name="Lui A."/>
            <person name="MacDonald P."/>
            <person name="Magnisalis V."/>
            <person name="Maru K."/>
            <person name="Matthews C."/>
            <person name="McCusker W."/>
            <person name="McDonough S."/>
            <person name="Mehta T."/>
            <person name="Meldrim J."/>
            <person name="Meneus L."/>
            <person name="Mihai O."/>
            <person name="Mihalev A."/>
            <person name="Mihova T."/>
            <person name="Mittelman R."/>
            <person name="Mlenga V."/>
            <person name="Montmayeur A."/>
            <person name="Mulrain L."/>
            <person name="Navidi A."/>
            <person name="Naylor J."/>
            <person name="Negash T."/>
            <person name="Nguyen T."/>
            <person name="Nguyen N."/>
            <person name="Nicol R."/>
            <person name="Norbu C."/>
            <person name="Norbu N."/>
            <person name="Novod N."/>
            <person name="O'Neill B."/>
            <person name="Osman S."/>
            <person name="Markiewicz E."/>
            <person name="Oyono O.L."/>
            <person name="Patti C."/>
            <person name="Phunkhang P."/>
            <person name="Pierre F."/>
            <person name="Priest M."/>
            <person name="Raghuraman S."/>
            <person name="Rege F."/>
            <person name="Reyes R."/>
            <person name="Rise C."/>
            <person name="Rogov P."/>
            <person name="Ross K."/>
            <person name="Ryan E."/>
            <person name="Settipalli S."/>
            <person name="Shea T."/>
            <person name="Sherpa N."/>
            <person name="Shi L."/>
            <person name="Shih D."/>
            <person name="Sparrow T."/>
            <person name="Spaulding J."/>
            <person name="Stalker J."/>
            <person name="Stange-Thomann N."/>
            <person name="Stavropoulos S."/>
            <person name="Stone C."/>
            <person name="Strader C."/>
            <person name="Tesfaye S."/>
            <person name="Thomson T."/>
            <person name="Thoulutsang Y."/>
            <person name="Thoulutsang D."/>
            <person name="Topham K."/>
            <person name="Topping I."/>
            <person name="Tsamla T."/>
            <person name="Vassiliev H."/>
            <person name="Vo A."/>
            <person name="Wangchuk T."/>
            <person name="Wangdi T."/>
            <person name="Weiand M."/>
            <person name="Wilkinson J."/>
            <person name="Wilson A."/>
            <person name="Yadav S."/>
            <person name="Young G."/>
            <person name="Yu Q."/>
            <person name="Zembek L."/>
            <person name="Zhong D."/>
            <person name="Zimmer A."/>
            <person name="Zwirko Z."/>
            <person name="Jaffe D.B."/>
            <person name="Alvarez P."/>
            <person name="Brockman W."/>
            <person name="Butler J."/>
            <person name="Chin C."/>
            <person name="Gnerre S."/>
            <person name="Grabherr M."/>
            <person name="Kleber M."/>
            <person name="Mauceli E."/>
            <person name="MacCallum I."/>
        </authorList>
    </citation>
    <scope>NUCLEOTIDE SEQUENCE [LARGE SCALE GENOMIC DNA]</scope>
    <source>
        <strain evidence="2">white501</strain>
    </source>
</reference>
<dbReference type="AlphaFoldDB" id="B4QP95"/>
<gene>
    <name evidence="1" type="primary">Dsim\GD14260</name>
    <name evidence="1" type="ORF">Dsim_GD14260</name>
</gene>
<proteinExistence type="predicted"/>
<accession>B4QP95</accession>
<dbReference type="Proteomes" id="UP000000304">
    <property type="component" value="Chromosome 3L"/>
</dbReference>
<organism evidence="1 2">
    <name type="scientific">Drosophila simulans</name>
    <name type="common">Fruit fly</name>
    <dbReference type="NCBI Taxonomy" id="7240"/>
    <lineage>
        <taxon>Eukaryota</taxon>
        <taxon>Metazoa</taxon>
        <taxon>Ecdysozoa</taxon>
        <taxon>Arthropoda</taxon>
        <taxon>Hexapoda</taxon>
        <taxon>Insecta</taxon>
        <taxon>Pterygota</taxon>
        <taxon>Neoptera</taxon>
        <taxon>Endopterygota</taxon>
        <taxon>Diptera</taxon>
        <taxon>Brachycera</taxon>
        <taxon>Muscomorpha</taxon>
        <taxon>Ephydroidea</taxon>
        <taxon>Drosophilidae</taxon>
        <taxon>Drosophila</taxon>
        <taxon>Sophophora</taxon>
    </lineage>
</organism>
<protein>
    <submittedName>
        <fullName evidence="1">GD14260</fullName>
    </submittedName>
</protein>
<name>B4QP95_DROSI</name>
<evidence type="ECO:0000313" key="1">
    <source>
        <dbReference type="EMBL" id="EDX09993.1"/>
    </source>
</evidence>
<keyword evidence="2" id="KW-1185">Reference proteome</keyword>
<dbReference type="EMBL" id="CM000363">
    <property type="protein sequence ID" value="EDX09993.1"/>
    <property type="molecule type" value="Genomic_DNA"/>
</dbReference>
<sequence length="71" mass="7788">MVFHHSENKDGDVDEDEEMTVIWRITFGAADGKLSVPQLNKSTEKVGRSAGEETENVATMTMIEFAVGENG</sequence>